<proteinExistence type="predicted"/>
<accession>A0A2S6FRI0</accession>
<dbReference type="RefSeq" id="WP_104447269.1">
    <property type="nucleotide sequence ID" value="NZ_JBLZZR010000355.1"/>
</dbReference>
<evidence type="ECO:0000313" key="3">
    <source>
        <dbReference type="Proteomes" id="UP000238541"/>
    </source>
</evidence>
<dbReference type="EMBL" id="NIRS01000001">
    <property type="protein sequence ID" value="PPK40013.1"/>
    <property type="molecule type" value="Genomic_DNA"/>
</dbReference>
<evidence type="ECO:0000256" key="1">
    <source>
        <dbReference type="SAM" id="MobiDB-lite"/>
    </source>
</evidence>
<comment type="caution">
    <text evidence="2">The sequence shown here is derived from an EMBL/GenBank/DDBJ whole genome shotgun (WGS) entry which is preliminary data.</text>
</comment>
<gene>
    <name evidence="2" type="ORF">CD175_00805</name>
</gene>
<dbReference type="Proteomes" id="UP000238541">
    <property type="component" value="Unassembled WGS sequence"/>
</dbReference>
<evidence type="ECO:0000313" key="2">
    <source>
        <dbReference type="EMBL" id="PPK40013.1"/>
    </source>
</evidence>
<name>A0A2S6FRI0_9PSED</name>
<keyword evidence="3" id="KW-1185">Reference proteome</keyword>
<feature type="region of interest" description="Disordered" evidence="1">
    <location>
        <begin position="70"/>
        <end position="91"/>
    </location>
</feature>
<sequence>MGAPIIKTSGQGTISAIRDVKVESLSTKFAMVMPDDGCCTLAIRIGPNMTAEGNACFLVGDAVRYTMTSGGDGVPPRVHDLEKSGVGSRTT</sequence>
<dbReference type="AlphaFoldDB" id="A0A2S6FRI0"/>
<reference evidence="3" key="1">
    <citation type="submission" date="2017-06" db="EMBL/GenBank/DDBJ databases">
        <authorList>
            <person name="Furmanczyk E.M."/>
        </authorList>
    </citation>
    <scope>NUCLEOTIDE SEQUENCE [LARGE SCALE GENOMIC DNA]</scope>
    <source>
        <strain evidence="3">AP3_16</strain>
    </source>
</reference>
<protein>
    <submittedName>
        <fullName evidence="2">Uncharacterized protein</fullName>
    </submittedName>
</protein>
<organism evidence="2 3">
    <name type="scientific">Pseudomonas laurylsulfatiphila</name>
    <dbReference type="NCBI Taxonomy" id="2011015"/>
    <lineage>
        <taxon>Bacteria</taxon>
        <taxon>Pseudomonadati</taxon>
        <taxon>Pseudomonadota</taxon>
        <taxon>Gammaproteobacteria</taxon>
        <taxon>Pseudomonadales</taxon>
        <taxon>Pseudomonadaceae</taxon>
        <taxon>Pseudomonas</taxon>
    </lineage>
</organism>